<dbReference type="EC" id="2.1.1.354" evidence="2"/>
<dbReference type="Pfam" id="PF00856">
    <property type="entry name" value="SET"/>
    <property type="match status" value="1"/>
</dbReference>
<feature type="domain" description="Post-SET" evidence="13">
    <location>
        <begin position="149"/>
        <end position="165"/>
    </location>
</feature>
<keyword evidence="7" id="KW-0539">Nucleus</keyword>
<dbReference type="InterPro" id="IPR003616">
    <property type="entry name" value="Post-SET_dom"/>
</dbReference>
<dbReference type="RefSeq" id="XP_005789811.1">
    <property type="nucleotide sequence ID" value="XM_005789754.1"/>
</dbReference>
<comment type="catalytic activity">
    <reaction evidence="10">
        <text>N(6),N(6)-dimethyl-L-lysyl(4)-[histone H3] + S-adenosyl-L-methionine = N(6),N(6),N(6)-trimethyl-L-lysyl(4)-[histone H3] + S-adenosyl-L-homocysteine + H(+)</text>
        <dbReference type="Rhea" id="RHEA:60272"/>
        <dbReference type="Rhea" id="RHEA-COMP:15537"/>
        <dbReference type="Rhea" id="RHEA-COMP:15540"/>
        <dbReference type="ChEBI" id="CHEBI:15378"/>
        <dbReference type="ChEBI" id="CHEBI:57856"/>
        <dbReference type="ChEBI" id="CHEBI:59789"/>
        <dbReference type="ChEBI" id="CHEBI:61961"/>
        <dbReference type="ChEBI" id="CHEBI:61976"/>
    </reaction>
</comment>
<comment type="catalytic activity">
    <reaction evidence="9">
        <text>N(6)-methyl-L-lysyl(4)-[histone H3] + S-adenosyl-L-methionine = N(6),N(6)-dimethyl-L-lysyl(4)-[histone H3] + S-adenosyl-L-homocysteine + H(+)</text>
        <dbReference type="Rhea" id="RHEA:60268"/>
        <dbReference type="Rhea" id="RHEA-COMP:15540"/>
        <dbReference type="Rhea" id="RHEA-COMP:15543"/>
        <dbReference type="ChEBI" id="CHEBI:15378"/>
        <dbReference type="ChEBI" id="CHEBI:57856"/>
        <dbReference type="ChEBI" id="CHEBI:59789"/>
        <dbReference type="ChEBI" id="CHEBI:61929"/>
        <dbReference type="ChEBI" id="CHEBI:61976"/>
    </reaction>
</comment>
<dbReference type="PROSITE" id="PS50280">
    <property type="entry name" value="SET"/>
    <property type="match status" value="1"/>
</dbReference>
<dbReference type="STRING" id="2903.R1DQN8"/>
<dbReference type="KEGG" id="ehx:EMIHUDRAFT_70530"/>
<dbReference type="InterPro" id="IPR046341">
    <property type="entry name" value="SET_dom_sf"/>
</dbReference>
<dbReference type="PaxDb" id="2903-EOD37382"/>
<comment type="subcellular location">
    <subcellularLocation>
        <location evidence="1">Nucleus</location>
    </subcellularLocation>
</comment>
<dbReference type="Gene3D" id="2.170.270.10">
    <property type="entry name" value="SET domain"/>
    <property type="match status" value="1"/>
</dbReference>
<dbReference type="PANTHER" id="PTHR45814">
    <property type="entry name" value="HISTONE-LYSINE N-METHYLTRANSFERASE SETD1"/>
    <property type="match status" value="1"/>
</dbReference>
<evidence type="ECO:0000259" key="12">
    <source>
        <dbReference type="PROSITE" id="PS50280"/>
    </source>
</evidence>
<sequence length="165" mass="18204">RSRFKVKGSNIHGWGLFVKTPIPKGEMLIEYQGPRPLPSSRQGWVIRKSIADRLMERYTRAGVPGATDGSYVFKLDDTTQVDATMAGNMARFMNHSCSPNAYSKARCDLSPHPPPSHRGPLHFNSAAAPPSPKVGEELQYDYQFALGGEKIACHCGAPNCWGRMN</sequence>
<organism evidence="14 15">
    <name type="scientific">Emiliania huxleyi (strain CCMP1516)</name>
    <dbReference type="NCBI Taxonomy" id="280463"/>
    <lineage>
        <taxon>Eukaryota</taxon>
        <taxon>Haptista</taxon>
        <taxon>Haptophyta</taxon>
        <taxon>Prymnesiophyceae</taxon>
        <taxon>Isochrysidales</taxon>
        <taxon>Noelaerhabdaceae</taxon>
        <taxon>Emiliania</taxon>
    </lineage>
</organism>
<comment type="catalytic activity">
    <reaction evidence="8">
        <text>L-lysyl(4)-[histone H3] + 3 S-adenosyl-L-methionine = N(6),N(6),N(6)-trimethyl-L-lysyl(4)-[histone H3] + 3 S-adenosyl-L-homocysteine + 3 H(+)</text>
        <dbReference type="Rhea" id="RHEA:60260"/>
        <dbReference type="Rhea" id="RHEA-COMP:15537"/>
        <dbReference type="Rhea" id="RHEA-COMP:15547"/>
        <dbReference type="ChEBI" id="CHEBI:15378"/>
        <dbReference type="ChEBI" id="CHEBI:29969"/>
        <dbReference type="ChEBI" id="CHEBI:57856"/>
        <dbReference type="ChEBI" id="CHEBI:59789"/>
        <dbReference type="ChEBI" id="CHEBI:61961"/>
        <dbReference type="EC" id="2.1.1.354"/>
    </reaction>
</comment>
<dbReference type="GO" id="GO:0048188">
    <property type="term" value="C:Set1C/COMPASS complex"/>
    <property type="evidence" value="ECO:0007669"/>
    <property type="project" value="TreeGrafter"/>
</dbReference>
<protein>
    <recommendedName>
        <fullName evidence="2">[histone H3]-lysine(4) N-trimethyltransferase</fullName>
        <ecNumber evidence="2">2.1.1.354</ecNumber>
    </recommendedName>
</protein>
<dbReference type="InterPro" id="IPR044570">
    <property type="entry name" value="Set1-like"/>
</dbReference>
<reference evidence="15" key="1">
    <citation type="journal article" date="2013" name="Nature">
        <title>Pan genome of the phytoplankton Emiliania underpins its global distribution.</title>
        <authorList>
            <person name="Read B.A."/>
            <person name="Kegel J."/>
            <person name="Klute M.J."/>
            <person name="Kuo A."/>
            <person name="Lefebvre S.C."/>
            <person name="Maumus F."/>
            <person name="Mayer C."/>
            <person name="Miller J."/>
            <person name="Monier A."/>
            <person name="Salamov A."/>
            <person name="Young J."/>
            <person name="Aguilar M."/>
            <person name="Claverie J.M."/>
            <person name="Frickenhaus S."/>
            <person name="Gonzalez K."/>
            <person name="Herman E.K."/>
            <person name="Lin Y.C."/>
            <person name="Napier J."/>
            <person name="Ogata H."/>
            <person name="Sarno A.F."/>
            <person name="Shmutz J."/>
            <person name="Schroeder D."/>
            <person name="de Vargas C."/>
            <person name="Verret F."/>
            <person name="von Dassow P."/>
            <person name="Valentin K."/>
            <person name="Van de Peer Y."/>
            <person name="Wheeler G."/>
            <person name="Dacks J.B."/>
            <person name="Delwiche C.F."/>
            <person name="Dyhrman S.T."/>
            <person name="Glockner G."/>
            <person name="John U."/>
            <person name="Richards T."/>
            <person name="Worden A.Z."/>
            <person name="Zhang X."/>
            <person name="Grigoriev I.V."/>
            <person name="Allen A.E."/>
            <person name="Bidle K."/>
            <person name="Borodovsky M."/>
            <person name="Bowler C."/>
            <person name="Brownlee C."/>
            <person name="Cock J.M."/>
            <person name="Elias M."/>
            <person name="Gladyshev V.N."/>
            <person name="Groth M."/>
            <person name="Guda C."/>
            <person name="Hadaegh A."/>
            <person name="Iglesias-Rodriguez M.D."/>
            <person name="Jenkins J."/>
            <person name="Jones B.M."/>
            <person name="Lawson T."/>
            <person name="Leese F."/>
            <person name="Lindquist E."/>
            <person name="Lobanov A."/>
            <person name="Lomsadze A."/>
            <person name="Malik S.B."/>
            <person name="Marsh M.E."/>
            <person name="Mackinder L."/>
            <person name="Mock T."/>
            <person name="Mueller-Roeber B."/>
            <person name="Pagarete A."/>
            <person name="Parker M."/>
            <person name="Probert I."/>
            <person name="Quesneville H."/>
            <person name="Raines C."/>
            <person name="Rensing S.A."/>
            <person name="Riano-Pachon D.M."/>
            <person name="Richier S."/>
            <person name="Rokitta S."/>
            <person name="Shiraiwa Y."/>
            <person name="Soanes D.M."/>
            <person name="van der Giezen M."/>
            <person name="Wahlund T.M."/>
            <person name="Williams B."/>
            <person name="Wilson W."/>
            <person name="Wolfe G."/>
            <person name="Wurch L.L."/>
        </authorList>
    </citation>
    <scope>NUCLEOTIDE SEQUENCE</scope>
</reference>
<evidence type="ECO:0000256" key="5">
    <source>
        <dbReference type="ARBA" id="ARBA00022691"/>
    </source>
</evidence>
<evidence type="ECO:0000259" key="13">
    <source>
        <dbReference type="PROSITE" id="PS50868"/>
    </source>
</evidence>
<dbReference type="SMART" id="SM00317">
    <property type="entry name" value="SET"/>
    <property type="match status" value="1"/>
</dbReference>
<evidence type="ECO:0000256" key="9">
    <source>
        <dbReference type="ARBA" id="ARBA00047583"/>
    </source>
</evidence>
<dbReference type="InterPro" id="IPR001214">
    <property type="entry name" value="SET_dom"/>
</dbReference>
<reference evidence="14" key="2">
    <citation type="submission" date="2024-10" db="UniProtKB">
        <authorList>
            <consortium name="EnsemblProtists"/>
        </authorList>
    </citation>
    <scope>IDENTIFICATION</scope>
</reference>
<keyword evidence="5" id="KW-0949">S-adenosyl-L-methionine</keyword>
<dbReference type="HOGENOM" id="CLU_020840_9_0_1"/>
<proteinExistence type="predicted"/>
<evidence type="ECO:0000256" key="3">
    <source>
        <dbReference type="ARBA" id="ARBA00022603"/>
    </source>
</evidence>
<dbReference type="Proteomes" id="UP000013827">
    <property type="component" value="Unassembled WGS sequence"/>
</dbReference>
<keyword evidence="3" id="KW-0489">Methyltransferase</keyword>
<dbReference type="GeneID" id="17282652"/>
<keyword evidence="4" id="KW-0808">Transferase</keyword>
<dbReference type="OMA" id="QYACRCA"/>
<evidence type="ECO:0000313" key="14">
    <source>
        <dbReference type="EnsemblProtists" id="EOD37382"/>
    </source>
</evidence>
<feature type="domain" description="SET" evidence="12">
    <location>
        <begin position="2"/>
        <end position="143"/>
    </location>
</feature>
<dbReference type="GO" id="GO:0032259">
    <property type="term" value="P:methylation"/>
    <property type="evidence" value="ECO:0007669"/>
    <property type="project" value="UniProtKB-KW"/>
</dbReference>
<dbReference type="GO" id="GO:0140999">
    <property type="term" value="F:histone H3K4 trimethyltransferase activity"/>
    <property type="evidence" value="ECO:0007669"/>
    <property type="project" value="UniProtKB-EC"/>
</dbReference>
<evidence type="ECO:0000256" key="11">
    <source>
        <dbReference type="SAM" id="MobiDB-lite"/>
    </source>
</evidence>
<dbReference type="EnsemblProtists" id="EOD37382">
    <property type="protein sequence ID" value="EOD37382"/>
    <property type="gene ID" value="EMIHUDRAFT_70530"/>
</dbReference>
<dbReference type="AlphaFoldDB" id="A0A0D3KNP7"/>
<keyword evidence="6" id="KW-0156">Chromatin regulator</keyword>
<accession>A0A0D3KNP7</accession>
<evidence type="ECO:0000256" key="1">
    <source>
        <dbReference type="ARBA" id="ARBA00004123"/>
    </source>
</evidence>
<dbReference type="PROSITE" id="PS50868">
    <property type="entry name" value="POST_SET"/>
    <property type="match status" value="1"/>
</dbReference>
<feature type="region of interest" description="Disordered" evidence="11">
    <location>
        <begin position="110"/>
        <end position="130"/>
    </location>
</feature>
<evidence type="ECO:0000256" key="7">
    <source>
        <dbReference type="ARBA" id="ARBA00023242"/>
    </source>
</evidence>
<keyword evidence="15" id="KW-1185">Reference proteome</keyword>
<evidence type="ECO:0000256" key="8">
    <source>
        <dbReference type="ARBA" id="ARBA00047571"/>
    </source>
</evidence>
<evidence type="ECO:0000256" key="4">
    <source>
        <dbReference type="ARBA" id="ARBA00022679"/>
    </source>
</evidence>
<evidence type="ECO:0000256" key="6">
    <source>
        <dbReference type="ARBA" id="ARBA00022853"/>
    </source>
</evidence>
<evidence type="ECO:0000256" key="2">
    <source>
        <dbReference type="ARBA" id="ARBA00012182"/>
    </source>
</evidence>
<dbReference type="SUPFAM" id="SSF82199">
    <property type="entry name" value="SET domain"/>
    <property type="match status" value="1"/>
</dbReference>
<evidence type="ECO:0000313" key="15">
    <source>
        <dbReference type="Proteomes" id="UP000013827"/>
    </source>
</evidence>
<name>A0A0D3KNP7_EMIH1</name>
<dbReference type="eggNOG" id="KOG1080">
    <property type="taxonomic scope" value="Eukaryota"/>
</dbReference>
<dbReference type="PANTHER" id="PTHR45814:SF2">
    <property type="entry name" value="HISTONE-LYSINE N-METHYLTRANSFERASE SETD1"/>
    <property type="match status" value="1"/>
</dbReference>
<dbReference type="SMART" id="SM00508">
    <property type="entry name" value="PostSET"/>
    <property type="match status" value="1"/>
</dbReference>
<evidence type="ECO:0000256" key="10">
    <source>
        <dbReference type="ARBA" id="ARBA00049129"/>
    </source>
</evidence>